<keyword evidence="3" id="KW-1185">Reference proteome</keyword>
<evidence type="ECO:0000313" key="3">
    <source>
        <dbReference type="Proteomes" id="UP001153269"/>
    </source>
</evidence>
<gene>
    <name evidence="2" type="ORF">PLEPLA_LOCUS8145</name>
</gene>
<name>A0A9N7Y6J5_PLEPL</name>
<protein>
    <submittedName>
        <fullName evidence="2">Uncharacterized protein</fullName>
    </submittedName>
</protein>
<evidence type="ECO:0000313" key="2">
    <source>
        <dbReference type="EMBL" id="CAB1420270.1"/>
    </source>
</evidence>
<sequence>MPSTSAGSVGLPGPSDEETGTNPEQVDTDDDNSSLTSVTRSVQPMAMARFRRSHRYPPPEVYFLFHLLNSDCVDLHQKEGSQNDTNHTSETSKRVMKALTTEALTRFALSAFTQKSCSRHCWLKLEPMKTCV</sequence>
<dbReference type="Proteomes" id="UP001153269">
    <property type="component" value="Unassembled WGS sequence"/>
</dbReference>
<organism evidence="2 3">
    <name type="scientific">Pleuronectes platessa</name>
    <name type="common">European plaice</name>
    <dbReference type="NCBI Taxonomy" id="8262"/>
    <lineage>
        <taxon>Eukaryota</taxon>
        <taxon>Metazoa</taxon>
        <taxon>Chordata</taxon>
        <taxon>Craniata</taxon>
        <taxon>Vertebrata</taxon>
        <taxon>Euteleostomi</taxon>
        <taxon>Actinopterygii</taxon>
        <taxon>Neopterygii</taxon>
        <taxon>Teleostei</taxon>
        <taxon>Neoteleostei</taxon>
        <taxon>Acanthomorphata</taxon>
        <taxon>Carangaria</taxon>
        <taxon>Pleuronectiformes</taxon>
        <taxon>Pleuronectoidei</taxon>
        <taxon>Pleuronectidae</taxon>
        <taxon>Pleuronectes</taxon>
    </lineage>
</organism>
<dbReference type="EMBL" id="CADEAL010000446">
    <property type="protein sequence ID" value="CAB1420270.1"/>
    <property type="molecule type" value="Genomic_DNA"/>
</dbReference>
<feature type="region of interest" description="Disordered" evidence="1">
    <location>
        <begin position="1"/>
        <end position="42"/>
    </location>
</feature>
<evidence type="ECO:0000256" key="1">
    <source>
        <dbReference type="SAM" id="MobiDB-lite"/>
    </source>
</evidence>
<feature type="compositionally biased region" description="Polar residues" evidence="1">
    <location>
        <begin position="33"/>
        <end position="42"/>
    </location>
</feature>
<proteinExistence type="predicted"/>
<dbReference type="AlphaFoldDB" id="A0A9N7Y6J5"/>
<reference evidence="2" key="1">
    <citation type="submission" date="2020-03" db="EMBL/GenBank/DDBJ databases">
        <authorList>
            <person name="Weist P."/>
        </authorList>
    </citation>
    <scope>NUCLEOTIDE SEQUENCE</scope>
</reference>
<accession>A0A9N7Y6J5</accession>
<comment type="caution">
    <text evidence="2">The sequence shown here is derived from an EMBL/GenBank/DDBJ whole genome shotgun (WGS) entry which is preliminary data.</text>
</comment>